<dbReference type="PROSITE" id="PS51183">
    <property type="entry name" value="JMJN"/>
    <property type="match status" value="1"/>
</dbReference>
<feature type="compositionally biased region" description="Acidic residues" evidence="2">
    <location>
        <begin position="662"/>
        <end position="691"/>
    </location>
</feature>
<feature type="region of interest" description="Disordered" evidence="2">
    <location>
        <begin position="1"/>
        <end position="36"/>
    </location>
</feature>
<feature type="compositionally biased region" description="Polar residues" evidence="2">
    <location>
        <begin position="250"/>
        <end position="280"/>
    </location>
</feature>
<dbReference type="SMART" id="SM00545">
    <property type="entry name" value="JmjN"/>
    <property type="match status" value="1"/>
</dbReference>
<feature type="region of interest" description="Disordered" evidence="2">
    <location>
        <begin position="192"/>
        <end position="340"/>
    </location>
</feature>
<feature type="coiled-coil region" evidence="1">
    <location>
        <begin position="752"/>
        <end position="834"/>
    </location>
</feature>
<dbReference type="GO" id="GO:0005634">
    <property type="term" value="C:nucleus"/>
    <property type="evidence" value="ECO:0007669"/>
    <property type="project" value="TreeGrafter"/>
</dbReference>
<evidence type="ECO:0000256" key="2">
    <source>
        <dbReference type="SAM" id="MobiDB-lite"/>
    </source>
</evidence>
<dbReference type="GO" id="GO:0032454">
    <property type="term" value="F:histone H3K9 demethylase activity"/>
    <property type="evidence" value="ECO:0007669"/>
    <property type="project" value="TreeGrafter"/>
</dbReference>
<dbReference type="Pfam" id="PF02373">
    <property type="entry name" value="JmjC"/>
    <property type="match status" value="1"/>
</dbReference>
<dbReference type="GO" id="GO:0051864">
    <property type="term" value="F:histone H3K36 demethylase activity"/>
    <property type="evidence" value="ECO:0007669"/>
    <property type="project" value="TreeGrafter"/>
</dbReference>
<proteinExistence type="predicted"/>
<organism evidence="5 6">
    <name type="scientific">Tilletia horrida</name>
    <dbReference type="NCBI Taxonomy" id="155126"/>
    <lineage>
        <taxon>Eukaryota</taxon>
        <taxon>Fungi</taxon>
        <taxon>Dikarya</taxon>
        <taxon>Basidiomycota</taxon>
        <taxon>Ustilaginomycotina</taxon>
        <taxon>Exobasidiomycetes</taxon>
        <taxon>Tilletiales</taxon>
        <taxon>Tilletiaceae</taxon>
        <taxon>Tilletia</taxon>
    </lineage>
</organism>
<feature type="compositionally biased region" description="Low complexity" evidence="2">
    <location>
        <begin position="281"/>
        <end position="306"/>
    </location>
</feature>
<feature type="domain" description="JmjC" evidence="4">
    <location>
        <begin position="456"/>
        <end position="634"/>
    </location>
</feature>
<evidence type="ECO:0000256" key="1">
    <source>
        <dbReference type="SAM" id="Coils"/>
    </source>
</evidence>
<evidence type="ECO:0000259" key="3">
    <source>
        <dbReference type="PROSITE" id="PS51183"/>
    </source>
</evidence>
<evidence type="ECO:0000313" key="6">
    <source>
        <dbReference type="Proteomes" id="UP001176517"/>
    </source>
</evidence>
<dbReference type="InterPro" id="IPR003347">
    <property type="entry name" value="JmjC_dom"/>
</dbReference>
<feature type="compositionally biased region" description="Low complexity" evidence="2">
    <location>
        <begin position="220"/>
        <end position="243"/>
    </location>
</feature>
<dbReference type="PROSITE" id="PS51184">
    <property type="entry name" value="JMJC"/>
    <property type="match status" value="1"/>
</dbReference>
<accession>A0AAN6GVE4</accession>
<dbReference type="InterPro" id="IPR003349">
    <property type="entry name" value="JmjN"/>
</dbReference>
<keyword evidence="6" id="KW-1185">Reference proteome</keyword>
<dbReference type="SMART" id="SM00558">
    <property type="entry name" value="JmjC"/>
    <property type="match status" value="1"/>
</dbReference>
<dbReference type="GO" id="GO:0000785">
    <property type="term" value="C:chromatin"/>
    <property type="evidence" value="ECO:0007669"/>
    <property type="project" value="TreeGrafter"/>
</dbReference>
<sequence length="840" mass="93008">MAPKRKAPARSQSAAAALGSSTSAKSPPLKLPRAWQPPTAAIQPGQEFAIRPDEYYPTVYSDVVHWNAVPVFKPSWDEFKDFYTYCKRISPEGMQHGIVKIVPPKEWLAMQGDLSERLANFKIVSPLRQIVQPGGEGAYQQTNQPQADRTFTVKEWADMCASAAHRGPELKKIQDRLAERYRMLELIEASKQAKRKAKKKSEQDSPPQDQQAEASTSQLPPQDSAASSTAPQQTTETTQAAQLPTPPQSVGATSPNPEDRNANSSANAVATQVPLSTPSLEQPSEAQAQMQSQSSLSSTEAQPSSAAHPSLGVDTTGTTPTKSGAPTTNASPPRPSSSSSWDYRRAWMQEYLPANLAAEAKDEDWTIDVCAEIEIEYWRSLGALRSNGASSSNNAAVKGAWYGADQCGTLFDEDMQVWNISKLDNVLTRMLGCIDENGQWRDISLDSEDEDDMPMPSKRSSKNSKTEKAAGNKKGKGKASQAPATSALDNSTASAIAGVTTPYLYFGQWQATFSWHVEDMDLCSINYIHFGAPKQWYSIPQSERNRFETAMKASFPNDSNRCKQFLRHKSYLVNPSRLASIKPLKLVQHAGEIVLTFPYGYHSGYNLGFNCAESTNFALDDWVKMGMDAQVCQCTDREQQVSIDVTQLYREAMAAQKQEDRNETDDGGEFEPEDDDHEKDGAWDSDSDDEDARSPSKAKKRKRDNTVSVKPPAPSTSRTSARRSPTKEKEAAAAAAALRAKEATVLREKEAAALRESEAAALRAENAKLQLERDRSNLQNENARLQLENERVNLQVENIRLQMENERLQLGGELGRLRTENERLKLEVRMLREKAYGKRT</sequence>
<feature type="compositionally biased region" description="Low complexity" evidence="2">
    <location>
        <begin position="9"/>
        <end position="26"/>
    </location>
</feature>
<dbReference type="GO" id="GO:0010468">
    <property type="term" value="P:regulation of gene expression"/>
    <property type="evidence" value="ECO:0007669"/>
    <property type="project" value="TreeGrafter"/>
</dbReference>
<feature type="region of interest" description="Disordered" evidence="2">
    <location>
        <begin position="654"/>
        <end position="730"/>
    </location>
</feature>
<dbReference type="SUPFAM" id="SSF51197">
    <property type="entry name" value="Clavaminate synthase-like"/>
    <property type="match status" value="1"/>
</dbReference>
<keyword evidence="1" id="KW-0175">Coiled coil</keyword>
<dbReference type="Pfam" id="PF02375">
    <property type="entry name" value="JmjN"/>
    <property type="match status" value="1"/>
</dbReference>
<protein>
    <recommendedName>
        <fullName evidence="7">JmjC domain-containing protein</fullName>
    </recommendedName>
</protein>
<dbReference type="PANTHER" id="PTHR10694:SF7">
    <property type="entry name" value="[HISTONE H3]-TRIMETHYL-L-LYSINE(9) DEMETHYLASE"/>
    <property type="match status" value="1"/>
</dbReference>
<name>A0AAN6GVE4_9BASI</name>
<dbReference type="EMBL" id="JAPDMZ010000072">
    <property type="protein sequence ID" value="KAK0551784.1"/>
    <property type="molecule type" value="Genomic_DNA"/>
</dbReference>
<feature type="compositionally biased region" description="Polar residues" evidence="2">
    <location>
        <begin position="204"/>
        <end position="219"/>
    </location>
</feature>
<evidence type="ECO:0000259" key="4">
    <source>
        <dbReference type="PROSITE" id="PS51184"/>
    </source>
</evidence>
<dbReference type="Proteomes" id="UP001176517">
    <property type="component" value="Unassembled WGS sequence"/>
</dbReference>
<comment type="caution">
    <text evidence="5">The sequence shown here is derived from an EMBL/GenBank/DDBJ whole genome shotgun (WGS) entry which is preliminary data.</text>
</comment>
<evidence type="ECO:0000313" key="5">
    <source>
        <dbReference type="EMBL" id="KAK0551784.1"/>
    </source>
</evidence>
<evidence type="ECO:0008006" key="7">
    <source>
        <dbReference type="Google" id="ProtNLM"/>
    </source>
</evidence>
<reference evidence="5" key="1">
    <citation type="journal article" date="2023" name="PhytoFront">
        <title>Draft Genome Resources of Seven Strains of Tilletia horrida, Causal Agent of Kernel Smut of Rice.</title>
        <authorList>
            <person name="Khanal S."/>
            <person name="Antony Babu S."/>
            <person name="Zhou X.G."/>
        </authorList>
    </citation>
    <scope>NUCLEOTIDE SEQUENCE</scope>
    <source>
        <strain evidence="5">TX6</strain>
    </source>
</reference>
<feature type="region of interest" description="Disordered" evidence="2">
    <location>
        <begin position="445"/>
        <end position="487"/>
    </location>
</feature>
<dbReference type="Gene3D" id="2.60.120.650">
    <property type="entry name" value="Cupin"/>
    <property type="match status" value="2"/>
</dbReference>
<feature type="domain" description="JmjN" evidence="3">
    <location>
        <begin position="69"/>
        <end position="110"/>
    </location>
</feature>
<dbReference type="AlphaFoldDB" id="A0AAN6GVE4"/>
<feature type="compositionally biased region" description="Polar residues" evidence="2">
    <location>
        <begin position="313"/>
        <end position="330"/>
    </location>
</feature>
<gene>
    <name evidence="5" type="ORF">OC846_003169</name>
</gene>
<dbReference type="PANTHER" id="PTHR10694">
    <property type="entry name" value="LYSINE-SPECIFIC DEMETHYLASE"/>
    <property type="match status" value="1"/>
</dbReference>